<feature type="domain" description="HTH marR-type" evidence="2">
    <location>
        <begin position="44"/>
        <end position="179"/>
    </location>
</feature>
<dbReference type="CDD" id="cd00090">
    <property type="entry name" value="HTH_ARSR"/>
    <property type="match status" value="1"/>
</dbReference>
<organism evidence="3 4">
    <name type="scientific">Herbiconiux gentiana</name>
    <dbReference type="NCBI Taxonomy" id="2970912"/>
    <lineage>
        <taxon>Bacteria</taxon>
        <taxon>Bacillati</taxon>
        <taxon>Actinomycetota</taxon>
        <taxon>Actinomycetes</taxon>
        <taxon>Micrococcales</taxon>
        <taxon>Microbacteriaceae</taxon>
        <taxon>Herbiconiux</taxon>
    </lineage>
</organism>
<comment type="caution">
    <text evidence="3">The sequence shown here is derived from an EMBL/GenBank/DDBJ whole genome shotgun (WGS) entry which is preliminary data.</text>
</comment>
<dbReference type="InterPro" id="IPR011991">
    <property type="entry name" value="ArsR-like_HTH"/>
</dbReference>
<dbReference type="PANTHER" id="PTHR39515">
    <property type="entry name" value="CONSERVED PROTEIN"/>
    <property type="match status" value="1"/>
</dbReference>
<feature type="compositionally biased region" description="Basic and acidic residues" evidence="1">
    <location>
        <begin position="1"/>
        <end position="10"/>
    </location>
</feature>
<dbReference type="PRINTS" id="PR00598">
    <property type="entry name" value="HTHMARR"/>
</dbReference>
<dbReference type="SMART" id="SM00347">
    <property type="entry name" value="HTH_MARR"/>
    <property type="match status" value="1"/>
</dbReference>
<dbReference type="EMBL" id="JANTEZ010000001">
    <property type="protein sequence ID" value="MCS5713160.1"/>
    <property type="molecule type" value="Genomic_DNA"/>
</dbReference>
<dbReference type="InterPro" id="IPR052526">
    <property type="entry name" value="HTH-type_Bedaq_tolerance"/>
</dbReference>
<accession>A0ABT2GCY1</accession>
<dbReference type="Pfam" id="PF01047">
    <property type="entry name" value="MarR"/>
    <property type="match status" value="1"/>
</dbReference>
<dbReference type="InterPro" id="IPR000835">
    <property type="entry name" value="HTH_MarR-typ"/>
</dbReference>
<evidence type="ECO:0000256" key="1">
    <source>
        <dbReference type="SAM" id="MobiDB-lite"/>
    </source>
</evidence>
<evidence type="ECO:0000313" key="3">
    <source>
        <dbReference type="EMBL" id="MCS5713160.1"/>
    </source>
</evidence>
<dbReference type="Proteomes" id="UP001165580">
    <property type="component" value="Unassembled WGS sequence"/>
</dbReference>
<sequence>MSGLDADRPNQDGLPDDPEGSAATRRKPVPEVVSAGNGTTAARLSHLFPAVWRTVTRASRAAESMPSVESQVTILRRLVALGESTPAQLADELRLARPTVSNLLKRLEKDGLVVRARSLEDARSILVVSTERGRSVLNEFRRDRLVILNDALGRLSRKDREIIEGALPALENLLEELELIDHEHAESDQESAESA</sequence>
<dbReference type="RefSeq" id="WP_259484711.1">
    <property type="nucleotide sequence ID" value="NZ_JANTEZ010000001.1"/>
</dbReference>
<dbReference type="SUPFAM" id="SSF46785">
    <property type="entry name" value="Winged helix' DNA-binding domain"/>
    <property type="match status" value="1"/>
</dbReference>
<protein>
    <submittedName>
        <fullName evidence="3">MarR family transcriptional regulator</fullName>
    </submittedName>
</protein>
<proteinExistence type="predicted"/>
<dbReference type="PANTHER" id="PTHR39515:SF2">
    <property type="entry name" value="HTH-TYPE TRANSCRIPTIONAL REGULATOR RV0880"/>
    <property type="match status" value="1"/>
</dbReference>
<evidence type="ECO:0000259" key="2">
    <source>
        <dbReference type="PROSITE" id="PS50995"/>
    </source>
</evidence>
<dbReference type="InterPro" id="IPR036390">
    <property type="entry name" value="WH_DNA-bd_sf"/>
</dbReference>
<gene>
    <name evidence="3" type="ORF">NVV95_01200</name>
</gene>
<evidence type="ECO:0000313" key="4">
    <source>
        <dbReference type="Proteomes" id="UP001165580"/>
    </source>
</evidence>
<dbReference type="InterPro" id="IPR036388">
    <property type="entry name" value="WH-like_DNA-bd_sf"/>
</dbReference>
<name>A0ABT2GCY1_9MICO</name>
<dbReference type="Gene3D" id="1.10.10.10">
    <property type="entry name" value="Winged helix-like DNA-binding domain superfamily/Winged helix DNA-binding domain"/>
    <property type="match status" value="1"/>
</dbReference>
<dbReference type="PROSITE" id="PS50995">
    <property type="entry name" value="HTH_MARR_2"/>
    <property type="match status" value="1"/>
</dbReference>
<keyword evidence="4" id="KW-1185">Reference proteome</keyword>
<feature type="region of interest" description="Disordered" evidence="1">
    <location>
        <begin position="1"/>
        <end position="36"/>
    </location>
</feature>
<reference evidence="3" key="1">
    <citation type="submission" date="2022-08" db="EMBL/GenBank/DDBJ databases">
        <authorList>
            <person name="Deng Y."/>
            <person name="Han X.-F."/>
            <person name="Zhang Y.-Q."/>
        </authorList>
    </citation>
    <scope>NUCLEOTIDE SEQUENCE</scope>
    <source>
        <strain evidence="3">CPCC 205716</strain>
    </source>
</reference>